<evidence type="ECO:0000256" key="10">
    <source>
        <dbReference type="PROSITE-ProRule" id="PRU10141"/>
    </source>
</evidence>
<protein>
    <recommendedName>
        <fullName evidence="2">non-specific serine/threonine protein kinase</fullName>
        <ecNumber evidence="2">2.7.11.1</ecNumber>
    </recommendedName>
</protein>
<dbReference type="InterPro" id="IPR039046">
    <property type="entry name" value="PDPK1"/>
</dbReference>
<evidence type="ECO:0000256" key="11">
    <source>
        <dbReference type="SAM" id="MobiDB-lite"/>
    </source>
</evidence>
<reference evidence="13 14" key="1">
    <citation type="journal article" date="2023" name="Elife">
        <title>Identification of key yeast species and microbe-microbe interactions impacting larval growth of Drosophila in the wild.</title>
        <authorList>
            <person name="Mure A."/>
            <person name="Sugiura Y."/>
            <person name="Maeda R."/>
            <person name="Honda K."/>
            <person name="Sakurai N."/>
            <person name="Takahashi Y."/>
            <person name="Watada M."/>
            <person name="Katoh T."/>
            <person name="Gotoh A."/>
            <person name="Gotoh Y."/>
            <person name="Taniguchi I."/>
            <person name="Nakamura K."/>
            <person name="Hayashi T."/>
            <person name="Katayama T."/>
            <person name="Uemura T."/>
            <person name="Hattori Y."/>
        </authorList>
    </citation>
    <scope>NUCLEOTIDE SEQUENCE [LARGE SCALE GENOMIC DNA]</scope>
    <source>
        <strain evidence="13 14">PK-24</strain>
    </source>
</reference>
<comment type="catalytic activity">
    <reaction evidence="9">
        <text>L-seryl-[protein] + ATP = O-phospho-L-seryl-[protein] + ADP + H(+)</text>
        <dbReference type="Rhea" id="RHEA:17989"/>
        <dbReference type="Rhea" id="RHEA-COMP:9863"/>
        <dbReference type="Rhea" id="RHEA-COMP:11604"/>
        <dbReference type="ChEBI" id="CHEBI:15378"/>
        <dbReference type="ChEBI" id="CHEBI:29999"/>
        <dbReference type="ChEBI" id="CHEBI:30616"/>
        <dbReference type="ChEBI" id="CHEBI:83421"/>
        <dbReference type="ChEBI" id="CHEBI:456216"/>
        <dbReference type="EC" id="2.7.11.1"/>
    </reaction>
</comment>
<keyword evidence="14" id="KW-1185">Reference proteome</keyword>
<dbReference type="Gene3D" id="3.30.200.20">
    <property type="entry name" value="Phosphorylase Kinase, domain 1"/>
    <property type="match status" value="1"/>
</dbReference>
<dbReference type="GO" id="GO:0004674">
    <property type="term" value="F:protein serine/threonine kinase activity"/>
    <property type="evidence" value="ECO:0007669"/>
    <property type="project" value="UniProtKB-KW"/>
</dbReference>
<dbReference type="Pfam" id="PF25347">
    <property type="entry name" value="PH_PKH3_C"/>
    <property type="match status" value="1"/>
</dbReference>
<dbReference type="InterPro" id="IPR057614">
    <property type="entry name" value="PH_PKH3_C"/>
</dbReference>
<evidence type="ECO:0000259" key="12">
    <source>
        <dbReference type="PROSITE" id="PS50011"/>
    </source>
</evidence>
<dbReference type="SUPFAM" id="SSF56112">
    <property type="entry name" value="Protein kinase-like (PK-like)"/>
    <property type="match status" value="1"/>
</dbReference>
<keyword evidence="7 10" id="KW-0067">ATP-binding</keyword>
<keyword evidence="4" id="KW-0808">Transferase</keyword>
<dbReference type="InterPro" id="IPR008271">
    <property type="entry name" value="Ser/Thr_kinase_AS"/>
</dbReference>
<dbReference type="GO" id="GO:0000196">
    <property type="term" value="P:cell integrity MAPK cascade"/>
    <property type="evidence" value="ECO:0007669"/>
    <property type="project" value="UniProtKB-ARBA"/>
</dbReference>
<dbReference type="Proteomes" id="UP001378960">
    <property type="component" value="Unassembled WGS sequence"/>
</dbReference>
<evidence type="ECO:0000313" key="13">
    <source>
        <dbReference type="EMBL" id="GMM48290.1"/>
    </source>
</evidence>
<dbReference type="PROSITE" id="PS50011">
    <property type="entry name" value="PROTEIN_KINASE_DOM"/>
    <property type="match status" value="1"/>
</dbReference>
<dbReference type="EMBL" id="BTGB01000009">
    <property type="protein sequence ID" value="GMM48290.1"/>
    <property type="molecule type" value="Genomic_DNA"/>
</dbReference>
<comment type="catalytic activity">
    <reaction evidence="8">
        <text>L-threonyl-[protein] + ATP = O-phospho-L-threonyl-[protein] + ADP + H(+)</text>
        <dbReference type="Rhea" id="RHEA:46608"/>
        <dbReference type="Rhea" id="RHEA-COMP:11060"/>
        <dbReference type="Rhea" id="RHEA-COMP:11605"/>
        <dbReference type="ChEBI" id="CHEBI:15378"/>
        <dbReference type="ChEBI" id="CHEBI:30013"/>
        <dbReference type="ChEBI" id="CHEBI:30616"/>
        <dbReference type="ChEBI" id="CHEBI:61977"/>
        <dbReference type="ChEBI" id="CHEBI:456216"/>
        <dbReference type="EC" id="2.7.11.1"/>
    </reaction>
</comment>
<comment type="caution">
    <text evidence="13">The sequence shown here is derived from an EMBL/GenBank/DDBJ whole genome shotgun (WGS) entry which is preliminary data.</text>
</comment>
<dbReference type="GO" id="GO:0032511">
    <property type="term" value="P:late endosome to vacuole transport via multivesicular body sorting pathway"/>
    <property type="evidence" value="ECO:0007669"/>
    <property type="project" value="UniProtKB-ARBA"/>
</dbReference>
<name>A0AAV5RAB1_PICKL</name>
<evidence type="ECO:0000256" key="5">
    <source>
        <dbReference type="ARBA" id="ARBA00022741"/>
    </source>
</evidence>
<dbReference type="SMART" id="SM00220">
    <property type="entry name" value="S_TKc"/>
    <property type="match status" value="1"/>
</dbReference>
<dbReference type="InterPro" id="IPR050236">
    <property type="entry name" value="Ser_Thr_kinase_AGC"/>
</dbReference>
<dbReference type="AlphaFoldDB" id="A0AAV5RAB1"/>
<organism evidence="13 14">
    <name type="scientific">Pichia kluyveri</name>
    <name type="common">Yeast</name>
    <dbReference type="NCBI Taxonomy" id="36015"/>
    <lineage>
        <taxon>Eukaryota</taxon>
        <taxon>Fungi</taxon>
        <taxon>Dikarya</taxon>
        <taxon>Ascomycota</taxon>
        <taxon>Saccharomycotina</taxon>
        <taxon>Pichiomycetes</taxon>
        <taxon>Pichiales</taxon>
        <taxon>Pichiaceae</taxon>
        <taxon>Pichia</taxon>
    </lineage>
</organism>
<evidence type="ECO:0000256" key="7">
    <source>
        <dbReference type="ARBA" id="ARBA00022840"/>
    </source>
</evidence>
<sequence>MTQRNGTVIASNGYSNSEDMKKVTRKRSAADFQFLECIGEGSYSKVYRAVSRTNVHTYAIKVLNKQHIHKEKKKKYVTIEKNTLNMLGVHPGIVTLYYTFQDPKNLYFVIDYASNGELLNLIHRLGSLSLELSLYYTVQLVDTIAFIHDKGIIHRDLKPENILLSKDWKLMITDFGAAKFYDCNDNLASETDLSIITTYEDDKRCTNEINGTSNDHIDSTSSNGSFVGTAEYISPELLKYNQSSFASDYWSLGCIIYQMFVGRPPFKATNEYETFEKIVEVNYTFPEPSKYPIPSYVVDLIRCLLIADPNKRLGVEGIKSHKWFQNINWNDKNAIWGLVPKLEPYKPENHFKLKQMTPISNQRIGSPVSIKKNAPPTTTIKASGNLNELNVGNKRKNILKEQLLTAQNNTSLMNKVLTNRIDEKDFAIGQRLINSKSANSFNITTTKPNYINTNLKPKSPKLSNNQIFQTANGKMVVKNNENIRNITPTKIYMQQPSSAKVGITVPPPIKNESTSKPPPRNDIFLKRNSGSSFSSMLTNGESSKSVIITKQSTPTIPETSTIPAAQKINHTSFKNITSLEKKVVVKKAPLSPDLKLSYAQKSAMMNNKMKPKPSIAPNKSLNELVLPKPRVASSDAAAAAGAIGKMLTHKRTSGKFPEQLVNPILMDKQIPSVITNKLMQQETILKLDNIFKSEISHKGNPAKTLNHSILESIITKHERELDKNLKSCIMVITSHARVFIYELNDGFHLNTPQSATQMQARDFYNRIIEVKLTNKNVSLYDYEFDEELHEGYLILELANINKLICLSAWDRSKFVKGGLNSNVRVGFRVNSNETWVKAFLRAKELLKRKEVKRNAIKGEPIENNKPSGGTNSLGIQQSFMKLKINTQGRLRSFSTTSKGEEGDNSRRITKRPSMQSIK</sequence>
<dbReference type="Pfam" id="PF00069">
    <property type="entry name" value="Pkinase"/>
    <property type="match status" value="2"/>
</dbReference>
<feature type="region of interest" description="Disordered" evidence="11">
    <location>
        <begin position="504"/>
        <end position="529"/>
    </location>
</feature>
<dbReference type="InterPro" id="IPR011009">
    <property type="entry name" value="Kinase-like_dom_sf"/>
</dbReference>
<dbReference type="GO" id="GO:0005524">
    <property type="term" value="F:ATP binding"/>
    <property type="evidence" value="ECO:0007669"/>
    <property type="project" value="UniProtKB-UniRule"/>
</dbReference>
<evidence type="ECO:0000313" key="14">
    <source>
        <dbReference type="Proteomes" id="UP001378960"/>
    </source>
</evidence>
<evidence type="ECO:0000256" key="1">
    <source>
        <dbReference type="ARBA" id="ARBA00010006"/>
    </source>
</evidence>
<keyword evidence="3" id="KW-0723">Serine/threonine-protein kinase</keyword>
<dbReference type="PANTHER" id="PTHR24356">
    <property type="entry name" value="SERINE/THREONINE-PROTEIN KINASE"/>
    <property type="match status" value="1"/>
</dbReference>
<dbReference type="GO" id="GO:0030447">
    <property type="term" value="P:filamentous growth"/>
    <property type="evidence" value="ECO:0007669"/>
    <property type="project" value="UniProtKB-ARBA"/>
</dbReference>
<dbReference type="PANTHER" id="PTHR24356:SF163">
    <property type="entry name" value="3-PHOSPHOINOSITIDE-DEPENDENT PROTEIN KINASE 1-RELATED"/>
    <property type="match status" value="1"/>
</dbReference>
<dbReference type="InterPro" id="IPR017441">
    <property type="entry name" value="Protein_kinase_ATP_BS"/>
</dbReference>
<keyword evidence="5 10" id="KW-0547">Nucleotide-binding</keyword>
<dbReference type="GO" id="GO:0010606">
    <property type="term" value="P:positive regulation of cytoplasmic mRNA processing body assembly"/>
    <property type="evidence" value="ECO:0007669"/>
    <property type="project" value="UniProtKB-ARBA"/>
</dbReference>
<evidence type="ECO:0000256" key="4">
    <source>
        <dbReference type="ARBA" id="ARBA00022679"/>
    </source>
</evidence>
<dbReference type="EC" id="2.7.11.1" evidence="2"/>
<dbReference type="GO" id="GO:0060211">
    <property type="term" value="P:regulation of nuclear-transcribed mRNA poly(A) tail shortening"/>
    <property type="evidence" value="ECO:0007669"/>
    <property type="project" value="UniProtKB-ARBA"/>
</dbReference>
<dbReference type="PROSITE" id="PS00108">
    <property type="entry name" value="PROTEIN_KINASE_ST"/>
    <property type="match status" value="1"/>
</dbReference>
<dbReference type="FunFam" id="3.30.200.20:FF:000191">
    <property type="entry name" value="3-phosphoinositide-dependent protein kinase 2-like"/>
    <property type="match status" value="1"/>
</dbReference>
<dbReference type="CDD" id="cd05581">
    <property type="entry name" value="STKc_PDK1"/>
    <property type="match status" value="1"/>
</dbReference>
<keyword evidence="6" id="KW-0418">Kinase</keyword>
<evidence type="ECO:0000256" key="3">
    <source>
        <dbReference type="ARBA" id="ARBA00022527"/>
    </source>
</evidence>
<feature type="domain" description="Protein kinase" evidence="12">
    <location>
        <begin position="32"/>
        <end position="324"/>
    </location>
</feature>
<dbReference type="PROSITE" id="PS00107">
    <property type="entry name" value="PROTEIN_KINASE_ATP"/>
    <property type="match status" value="1"/>
</dbReference>
<dbReference type="Gene3D" id="1.10.510.10">
    <property type="entry name" value="Transferase(Phosphotransferase) domain 1"/>
    <property type="match status" value="1"/>
</dbReference>
<feature type="region of interest" description="Disordered" evidence="11">
    <location>
        <begin position="886"/>
        <end position="918"/>
    </location>
</feature>
<dbReference type="FunFam" id="1.10.510.10:FF:000534">
    <property type="entry name" value="Serine/threonine-protein kinase PKH2"/>
    <property type="match status" value="1"/>
</dbReference>
<evidence type="ECO:0000256" key="6">
    <source>
        <dbReference type="ARBA" id="ARBA00022777"/>
    </source>
</evidence>
<accession>A0AAV5RAB1</accession>
<dbReference type="InterPro" id="IPR000719">
    <property type="entry name" value="Prot_kinase_dom"/>
</dbReference>
<proteinExistence type="inferred from homology"/>
<gene>
    <name evidence="13" type="ORF">DAPK24_048880</name>
</gene>
<comment type="similarity">
    <text evidence="1">Belongs to the protein kinase superfamily. AGC Ser/Thr protein kinase family. PDPK1 subfamily.</text>
</comment>
<feature type="compositionally biased region" description="Polar residues" evidence="11">
    <location>
        <begin position="886"/>
        <end position="897"/>
    </location>
</feature>
<evidence type="ECO:0000256" key="8">
    <source>
        <dbReference type="ARBA" id="ARBA00047899"/>
    </source>
</evidence>
<evidence type="ECO:0000256" key="2">
    <source>
        <dbReference type="ARBA" id="ARBA00012513"/>
    </source>
</evidence>
<evidence type="ECO:0000256" key="9">
    <source>
        <dbReference type="ARBA" id="ARBA00048679"/>
    </source>
</evidence>
<feature type="binding site" evidence="10">
    <location>
        <position position="61"/>
    </location>
    <ligand>
        <name>ATP</name>
        <dbReference type="ChEBI" id="CHEBI:30616"/>
    </ligand>
</feature>